<dbReference type="AlphaFoldDB" id="A0A2U2J563"/>
<protein>
    <recommendedName>
        <fullName evidence="1">4-fold beta flower domain-containing protein</fullName>
    </recommendedName>
</protein>
<feature type="domain" description="4-fold beta flower" evidence="1">
    <location>
        <begin position="2"/>
        <end position="82"/>
    </location>
</feature>
<proteinExistence type="predicted"/>
<dbReference type="EMBL" id="QFFF01000001">
    <property type="protein sequence ID" value="PWG03479.1"/>
    <property type="molecule type" value="Genomic_DNA"/>
</dbReference>
<evidence type="ECO:0000313" key="3">
    <source>
        <dbReference type="Proteomes" id="UP000245916"/>
    </source>
</evidence>
<accession>A0A2U2J563</accession>
<dbReference type="Proteomes" id="UP000245916">
    <property type="component" value="Unassembled WGS sequence"/>
</dbReference>
<sequence length="114" mass="12829">MYVYQTDGYPVGFRFSDFIHAMDGRPLGRLFGTHVYRLDGSYVGELFKEMVVAKPTVNVRPIAPIDPPASVPSPGPSYRRRAIVDYGYRDVFHLLCEGDQTPLYLDEPMAIAAE</sequence>
<dbReference type="InterPro" id="IPR048911">
    <property type="entry name" value="Bflower"/>
</dbReference>
<organism evidence="2 3">
    <name type="scientific">Allosphingosinicella humi</name>
    <dbReference type="NCBI Taxonomy" id="2068657"/>
    <lineage>
        <taxon>Bacteria</taxon>
        <taxon>Pseudomonadati</taxon>
        <taxon>Pseudomonadota</taxon>
        <taxon>Alphaproteobacteria</taxon>
        <taxon>Sphingomonadales</taxon>
        <taxon>Sphingomonadaceae</taxon>
        <taxon>Allosphingosinicella</taxon>
    </lineage>
</organism>
<name>A0A2U2J563_9SPHN</name>
<keyword evidence="3" id="KW-1185">Reference proteome</keyword>
<dbReference type="Pfam" id="PF21784">
    <property type="entry name" value="Bflower"/>
    <property type="match status" value="1"/>
</dbReference>
<gene>
    <name evidence="2" type="ORF">DF286_11815</name>
</gene>
<comment type="caution">
    <text evidence="2">The sequence shown here is derived from an EMBL/GenBank/DDBJ whole genome shotgun (WGS) entry which is preliminary data.</text>
</comment>
<reference evidence="2 3" key="1">
    <citation type="submission" date="2018-05" db="EMBL/GenBank/DDBJ databases">
        <title>Genome of Sphingosinicella humi QZX222.</title>
        <authorList>
            <person name="Qiao Z."/>
            <person name="Wang G."/>
        </authorList>
    </citation>
    <scope>NUCLEOTIDE SEQUENCE [LARGE SCALE GENOMIC DNA]</scope>
    <source>
        <strain evidence="2 3">QZX222</strain>
    </source>
</reference>
<evidence type="ECO:0000259" key="1">
    <source>
        <dbReference type="Pfam" id="PF21784"/>
    </source>
</evidence>
<evidence type="ECO:0000313" key="2">
    <source>
        <dbReference type="EMBL" id="PWG03479.1"/>
    </source>
</evidence>